<evidence type="ECO:0000256" key="1">
    <source>
        <dbReference type="SAM" id="SignalP"/>
    </source>
</evidence>
<evidence type="ECO:0000313" key="3">
    <source>
        <dbReference type="Proteomes" id="UP001202831"/>
    </source>
</evidence>
<protein>
    <submittedName>
        <fullName evidence="2">Uncharacterized protein</fullName>
    </submittedName>
</protein>
<feature type="chain" id="PRO_5047096475" evidence="1">
    <location>
        <begin position="19"/>
        <end position="209"/>
    </location>
</feature>
<feature type="signal peptide" evidence="1">
    <location>
        <begin position="1"/>
        <end position="18"/>
    </location>
</feature>
<reference evidence="2 3" key="1">
    <citation type="submission" date="2022-01" db="EMBL/GenBank/DDBJ databases">
        <title>Whole genome-based taxonomy of the Shewanellaceae.</title>
        <authorList>
            <person name="Martin-Rodriguez A.J."/>
        </authorList>
    </citation>
    <scope>NUCLEOTIDE SEQUENCE [LARGE SCALE GENOMIC DNA]</scope>
    <source>
        <strain evidence="2 3">DSM 21332</strain>
    </source>
</reference>
<accession>A0ABT0N5A6</accession>
<evidence type="ECO:0000313" key="2">
    <source>
        <dbReference type="EMBL" id="MCL2913066.1"/>
    </source>
</evidence>
<dbReference type="RefSeq" id="WP_249247855.1">
    <property type="nucleotide sequence ID" value="NZ_JAKIKT010000001.1"/>
</dbReference>
<name>A0ABT0N5A6_9GAMM</name>
<gene>
    <name evidence="2" type="ORF">L2725_04600</name>
</gene>
<sequence>MKRFTLLALAMMSPAALAGTWYEDWNVETITTYVDVPVYEGSASCRTSSGRYISDYIRPTNSSSACLSANGGYSLGYCGGSSMSCSAGVPFSRMERKAVTTVRRTPIQPYPSDVAIERLGCVGQNGRKIMLSTNYAQGASGMKVYMASSPDYPETLVYNGSYNSNMLLTVYPGSNTVNIRVKLDNGSSYYSVARYMECSGGGRPPRPLD</sequence>
<keyword evidence="1" id="KW-0732">Signal</keyword>
<keyword evidence="3" id="KW-1185">Reference proteome</keyword>
<dbReference type="Proteomes" id="UP001202831">
    <property type="component" value="Unassembled WGS sequence"/>
</dbReference>
<comment type="caution">
    <text evidence="2">The sequence shown here is derived from an EMBL/GenBank/DDBJ whole genome shotgun (WGS) entry which is preliminary data.</text>
</comment>
<dbReference type="EMBL" id="JAKIKT010000001">
    <property type="protein sequence ID" value="MCL2913066.1"/>
    <property type="molecule type" value="Genomic_DNA"/>
</dbReference>
<organism evidence="2 3">
    <name type="scientific">Shewanella corallii</name>
    <dbReference type="NCBI Taxonomy" id="560080"/>
    <lineage>
        <taxon>Bacteria</taxon>
        <taxon>Pseudomonadati</taxon>
        <taxon>Pseudomonadota</taxon>
        <taxon>Gammaproteobacteria</taxon>
        <taxon>Alteromonadales</taxon>
        <taxon>Shewanellaceae</taxon>
        <taxon>Shewanella</taxon>
    </lineage>
</organism>
<proteinExistence type="predicted"/>